<accession>A0ABT0I9B2</accession>
<comment type="caution">
    <text evidence="1">The sequence shown here is derived from an EMBL/GenBank/DDBJ whole genome shotgun (WGS) entry which is preliminary data.</text>
</comment>
<protein>
    <submittedName>
        <fullName evidence="1">Uncharacterized protein</fullName>
    </submittedName>
</protein>
<organism evidence="1 2">
    <name type="scientific">Streptomyces lichenis</name>
    <dbReference type="NCBI Taxonomy" id="2306967"/>
    <lineage>
        <taxon>Bacteria</taxon>
        <taxon>Bacillati</taxon>
        <taxon>Actinomycetota</taxon>
        <taxon>Actinomycetes</taxon>
        <taxon>Kitasatosporales</taxon>
        <taxon>Streptomycetaceae</taxon>
        <taxon>Streptomyces</taxon>
    </lineage>
</organism>
<dbReference type="RefSeq" id="WP_248633329.1">
    <property type="nucleotide sequence ID" value="NZ_JALPTH010000008.1"/>
</dbReference>
<gene>
    <name evidence="1" type="ORF">M1O15_10985</name>
</gene>
<name>A0ABT0I9B2_9ACTN</name>
<dbReference type="Proteomes" id="UP001522868">
    <property type="component" value="Unassembled WGS sequence"/>
</dbReference>
<dbReference type="EMBL" id="JALPTH010000008">
    <property type="protein sequence ID" value="MCK8677910.1"/>
    <property type="molecule type" value="Genomic_DNA"/>
</dbReference>
<reference evidence="1 2" key="1">
    <citation type="submission" date="2022-04" db="EMBL/GenBank/DDBJ databases">
        <title>Streptomyces sp. nov. LCR6-01 isolated from Lichen of Dirinaria sp.</title>
        <authorList>
            <person name="Kanchanasin P."/>
            <person name="Tanasupawat S."/>
            <person name="Phongsopitanun W."/>
        </authorList>
    </citation>
    <scope>NUCLEOTIDE SEQUENCE [LARGE SCALE GENOMIC DNA]</scope>
    <source>
        <strain evidence="1 2">LCR6-01</strain>
    </source>
</reference>
<sequence length="77" mass="8432">MAPHAGRWQRVPLIPQSRHATANEMDAVAAAPPPQGPVPPPVYSSLIDEWQALGRTLPGIPDREWDALVSHPIWPGR</sequence>
<keyword evidence="2" id="KW-1185">Reference proteome</keyword>
<evidence type="ECO:0000313" key="2">
    <source>
        <dbReference type="Proteomes" id="UP001522868"/>
    </source>
</evidence>
<proteinExistence type="predicted"/>
<evidence type="ECO:0000313" key="1">
    <source>
        <dbReference type="EMBL" id="MCK8677910.1"/>
    </source>
</evidence>